<dbReference type="InterPro" id="IPR015943">
    <property type="entry name" value="WD40/YVTN_repeat-like_dom_sf"/>
</dbReference>
<accession>A0A3Q0FR11</accession>
<evidence type="ECO:0000256" key="1">
    <source>
        <dbReference type="ARBA" id="ARBA00009728"/>
    </source>
</evidence>
<protein>
    <submittedName>
        <fullName evidence="4">THO complex subunit 6 homolog isoform X2</fullName>
    </submittedName>
</protein>
<dbReference type="InterPro" id="IPR042626">
    <property type="entry name" value="THOC6"/>
</dbReference>
<proteinExistence type="inferred from homology"/>
<sequence>MAPQEMDVQRALELLHMSVFSQSVSPCGKYLAAGNSYGEIGIFSLSAALSAEAKEESKKPVVCFTAHNGPVYALTSTDRQLLSASDGELKAWNWAEIVKKGCKEAWSRRPPYRSSLEVPEINSLQLNLKDNSLLLAGGDCTVHAMDLETGVFTECSRPQYGKWIRCLATDSDWMVCGGGPALTLWHLRSVTPTTVFPLAPAQHHAMFYQDLILCAGQGPTIYHLQLSGDVRAQIPCSPRALHSLCLNQRSPEHKVLTAAGSSHKIDVFTNFGYRAFSLAFA</sequence>
<keyword evidence="2" id="KW-0853">WD repeat</keyword>
<dbReference type="PANTHER" id="PTHR44411">
    <property type="entry name" value="THO COMPLEX SUBUNIT 6 HOMOLOG"/>
    <property type="match status" value="1"/>
</dbReference>
<dbReference type="PANTHER" id="PTHR44411:SF1">
    <property type="entry name" value="THO COMPLEX SUBUNIT 6 HOMOLOG"/>
    <property type="match status" value="1"/>
</dbReference>
<dbReference type="GO" id="GO:0006406">
    <property type="term" value="P:mRNA export from nucleus"/>
    <property type="evidence" value="ECO:0007669"/>
    <property type="project" value="TreeGrafter"/>
</dbReference>
<dbReference type="CTD" id="79228"/>
<dbReference type="AlphaFoldDB" id="A0A3Q0FR11"/>
<dbReference type="Proteomes" id="UP000189705">
    <property type="component" value="Unplaced"/>
</dbReference>
<dbReference type="SUPFAM" id="SSF50978">
    <property type="entry name" value="WD40 repeat-like"/>
    <property type="match status" value="1"/>
</dbReference>
<organism evidence="3 4">
    <name type="scientific">Alligator sinensis</name>
    <name type="common">Chinese alligator</name>
    <dbReference type="NCBI Taxonomy" id="38654"/>
    <lineage>
        <taxon>Eukaryota</taxon>
        <taxon>Metazoa</taxon>
        <taxon>Chordata</taxon>
        <taxon>Craniata</taxon>
        <taxon>Vertebrata</taxon>
        <taxon>Euteleostomi</taxon>
        <taxon>Archelosauria</taxon>
        <taxon>Archosauria</taxon>
        <taxon>Crocodylia</taxon>
        <taxon>Alligatoridae</taxon>
        <taxon>Alligatorinae</taxon>
        <taxon>Alligator</taxon>
    </lineage>
</organism>
<comment type="similarity">
    <text evidence="1">Belongs to the WD repeat THOC6 family.</text>
</comment>
<dbReference type="InterPro" id="IPR001680">
    <property type="entry name" value="WD40_rpt"/>
</dbReference>
<dbReference type="GO" id="GO:0000346">
    <property type="term" value="C:transcription export complex"/>
    <property type="evidence" value="ECO:0007669"/>
    <property type="project" value="TreeGrafter"/>
</dbReference>
<gene>
    <name evidence="4" type="primary">THOC6</name>
</gene>
<reference evidence="4" key="1">
    <citation type="submission" date="2025-08" db="UniProtKB">
        <authorList>
            <consortium name="RefSeq"/>
        </authorList>
    </citation>
    <scope>IDENTIFICATION</scope>
</reference>
<dbReference type="GO" id="GO:0000347">
    <property type="term" value="C:THO complex"/>
    <property type="evidence" value="ECO:0007669"/>
    <property type="project" value="TreeGrafter"/>
</dbReference>
<evidence type="ECO:0000256" key="2">
    <source>
        <dbReference type="ARBA" id="ARBA00022574"/>
    </source>
</evidence>
<keyword evidence="3" id="KW-1185">Reference proteome</keyword>
<name>A0A3Q0FR11_ALLSI</name>
<dbReference type="GeneID" id="102368095"/>
<dbReference type="Gene3D" id="2.130.10.10">
    <property type="entry name" value="YVTN repeat-like/Quinoprotein amine dehydrogenase"/>
    <property type="match status" value="1"/>
</dbReference>
<evidence type="ECO:0000313" key="3">
    <source>
        <dbReference type="Proteomes" id="UP000189705"/>
    </source>
</evidence>
<dbReference type="Pfam" id="PF00400">
    <property type="entry name" value="WD40"/>
    <property type="match status" value="1"/>
</dbReference>
<evidence type="ECO:0000313" key="4">
    <source>
        <dbReference type="RefSeq" id="XP_025049749.1"/>
    </source>
</evidence>
<dbReference type="InterPro" id="IPR036322">
    <property type="entry name" value="WD40_repeat_dom_sf"/>
</dbReference>
<dbReference type="RefSeq" id="XP_025049749.1">
    <property type="nucleotide sequence ID" value="XM_025193964.1"/>
</dbReference>